<dbReference type="InterPro" id="IPR036397">
    <property type="entry name" value="RNaseH_sf"/>
</dbReference>
<protein>
    <recommendedName>
        <fullName evidence="3">Transposase Tc1-like domain-containing protein</fullName>
    </recommendedName>
</protein>
<name>A0A6A4ZC38_APHAT</name>
<evidence type="ECO:0000313" key="1">
    <source>
        <dbReference type="EMBL" id="KAF0708624.1"/>
    </source>
</evidence>
<accession>A0A6A4ZC38</accession>
<evidence type="ECO:0008006" key="3">
    <source>
        <dbReference type="Google" id="ProtNLM"/>
    </source>
</evidence>
<comment type="caution">
    <text evidence="1">The sequence shown here is derived from an EMBL/GenBank/DDBJ whole genome shotgun (WGS) entry which is preliminary data.</text>
</comment>
<gene>
    <name evidence="1" type="ORF">AaE_013135</name>
</gene>
<dbReference type="VEuPathDB" id="FungiDB:H257_14831"/>
<dbReference type="Proteomes" id="UP000469452">
    <property type="component" value="Unassembled WGS sequence"/>
</dbReference>
<reference evidence="1 2" key="1">
    <citation type="submission" date="2019-06" db="EMBL/GenBank/DDBJ databases">
        <title>Genomics analysis of Aphanomyces spp. identifies a new class of oomycete effector associated with host adaptation.</title>
        <authorList>
            <person name="Gaulin E."/>
        </authorList>
    </citation>
    <scope>NUCLEOTIDE SEQUENCE [LARGE SCALE GENOMIC DNA]</scope>
    <source>
        <strain evidence="1 2">E</strain>
    </source>
</reference>
<dbReference type="EMBL" id="VJMI01018997">
    <property type="protein sequence ID" value="KAF0708624.1"/>
    <property type="molecule type" value="Genomic_DNA"/>
</dbReference>
<dbReference type="PANTHER" id="PTHR47169">
    <property type="entry name" value="OS01G0541250 PROTEIN"/>
    <property type="match status" value="1"/>
</dbReference>
<proteinExistence type="predicted"/>
<evidence type="ECO:0000313" key="2">
    <source>
        <dbReference type="Proteomes" id="UP000469452"/>
    </source>
</evidence>
<organism evidence="1 2">
    <name type="scientific">Aphanomyces astaci</name>
    <name type="common">Crayfish plague agent</name>
    <dbReference type="NCBI Taxonomy" id="112090"/>
    <lineage>
        <taxon>Eukaryota</taxon>
        <taxon>Sar</taxon>
        <taxon>Stramenopiles</taxon>
        <taxon>Oomycota</taxon>
        <taxon>Saprolegniomycetes</taxon>
        <taxon>Saprolegniales</taxon>
        <taxon>Verrucalvaceae</taxon>
        <taxon>Aphanomyces</taxon>
    </lineage>
</organism>
<dbReference type="GO" id="GO:0003676">
    <property type="term" value="F:nucleic acid binding"/>
    <property type="evidence" value="ECO:0007669"/>
    <property type="project" value="InterPro"/>
</dbReference>
<dbReference type="Gene3D" id="3.30.420.10">
    <property type="entry name" value="Ribonuclease H-like superfamily/Ribonuclease H"/>
    <property type="match status" value="1"/>
</dbReference>
<dbReference type="AlphaFoldDB" id="A0A6A4ZC38"/>
<sequence>MRLYGFTTLGNVGRKKVRSVEDIEKSIKSVPHFTRQTLRSMAYQSKIPKTTIIRHMSETKRLMARSSYHKRLLTQDNTKARLDFAMNIVRPSTSGAYFFASMHEYVHVDEKWFYLKKVKRKFYVYDDEDLALRSVKSKQFITKVAAVARPPRDPTTKALLTGKLACGRLWKLPRRSAQARTASGKLL</sequence>